<proteinExistence type="predicted"/>
<dbReference type="AlphaFoldDB" id="A0A8J8NVU0"/>
<protein>
    <submittedName>
        <fullName evidence="1">Uncharacterized protein</fullName>
    </submittedName>
</protein>
<dbReference type="EMBL" id="RRYP01006580">
    <property type="protein sequence ID" value="TNV81101.1"/>
    <property type="molecule type" value="Genomic_DNA"/>
</dbReference>
<name>A0A8J8NVU0_HALGN</name>
<evidence type="ECO:0000313" key="2">
    <source>
        <dbReference type="Proteomes" id="UP000785679"/>
    </source>
</evidence>
<comment type="caution">
    <text evidence="1">The sequence shown here is derived from an EMBL/GenBank/DDBJ whole genome shotgun (WGS) entry which is preliminary data.</text>
</comment>
<organism evidence="1 2">
    <name type="scientific">Halteria grandinella</name>
    <dbReference type="NCBI Taxonomy" id="5974"/>
    <lineage>
        <taxon>Eukaryota</taxon>
        <taxon>Sar</taxon>
        <taxon>Alveolata</taxon>
        <taxon>Ciliophora</taxon>
        <taxon>Intramacronucleata</taxon>
        <taxon>Spirotrichea</taxon>
        <taxon>Stichotrichia</taxon>
        <taxon>Sporadotrichida</taxon>
        <taxon>Halteriidae</taxon>
        <taxon>Halteria</taxon>
    </lineage>
</organism>
<accession>A0A8J8NVU0</accession>
<keyword evidence="2" id="KW-1185">Reference proteome</keyword>
<evidence type="ECO:0000313" key="1">
    <source>
        <dbReference type="EMBL" id="TNV81101.1"/>
    </source>
</evidence>
<gene>
    <name evidence="1" type="ORF">FGO68_gene8699</name>
</gene>
<sequence length="189" mass="21965">MDSCLTDRESIISHQIQRINKMVTSTLKLFSLSHDTLQVAYSNYCLYSLIFFSDVTWNLKHHILIQALSDRYFYFALMHVGQVTLIIFPDVFRYIIVIINLLCCSEQSVKLLKQFSRHSLSILRQILSYDSRIISTFISIILTQLCEEKVLIEALYGLLIVNLNLQSCKYCLSLGDELLCCICNYRNDL</sequence>
<reference evidence="1" key="1">
    <citation type="submission" date="2019-06" db="EMBL/GenBank/DDBJ databases">
        <authorList>
            <person name="Zheng W."/>
        </authorList>
    </citation>
    <scope>NUCLEOTIDE SEQUENCE</scope>
    <source>
        <strain evidence="1">QDHG01</strain>
    </source>
</reference>
<dbReference type="Proteomes" id="UP000785679">
    <property type="component" value="Unassembled WGS sequence"/>
</dbReference>